<dbReference type="PRINTS" id="PR00176">
    <property type="entry name" value="NANEUSMPORT"/>
</dbReference>
<feature type="transmembrane region" description="Helical" evidence="6">
    <location>
        <begin position="72"/>
        <end position="93"/>
    </location>
</feature>
<dbReference type="PROSITE" id="PS50267">
    <property type="entry name" value="NA_NEUROTRAN_SYMP_3"/>
    <property type="match status" value="1"/>
</dbReference>
<sequence length="230" mass="24519">GFILAATGSAIGLGNLWKFPFITWENNGGAFVLLYLICIAAVGLPIMMAELLIGRKTQKSPVGALKEAIGPLWGWVGAWGVMAGFIILSYYSVVAGWSLFYFVKTLGWSVGGFPPGMQTGDLFAEIVGNGGLQFMLSALFMTATVGVVYFGVHGGIERVARIFLPVLFAILLLLLASALTMDGARPALAFIFRPNFSELEPGSILEALGHSFFTLSLGMGAMITYGSYVQ</sequence>
<feature type="transmembrane region" description="Helical" evidence="6">
    <location>
        <begin position="132"/>
        <end position="152"/>
    </location>
</feature>
<evidence type="ECO:0000256" key="6">
    <source>
        <dbReference type="SAM" id="Phobius"/>
    </source>
</evidence>
<dbReference type="InterPro" id="IPR037272">
    <property type="entry name" value="SNS_sf"/>
</dbReference>
<dbReference type="EMBL" id="UINC01227420">
    <property type="protein sequence ID" value="SVE58294.1"/>
    <property type="molecule type" value="Genomic_DNA"/>
</dbReference>
<evidence type="ECO:0000313" key="7">
    <source>
        <dbReference type="EMBL" id="SVE58294.1"/>
    </source>
</evidence>
<keyword evidence="3 6" id="KW-0812">Transmembrane</keyword>
<feature type="non-terminal residue" evidence="7">
    <location>
        <position position="1"/>
    </location>
</feature>
<keyword evidence="2" id="KW-0813">Transport</keyword>
<name>A0A383ENY3_9ZZZZ</name>
<dbReference type="SUPFAM" id="SSF161070">
    <property type="entry name" value="SNF-like"/>
    <property type="match status" value="1"/>
</dbReference>
<dbReference type="GO" id="GO:0016020">
    <property type="term" value="C:membrane"/>
    <property type="evidence" value="ECO:0007669"/>
    <property type="project" value="UniProtKB-SubCell"/>
</dbReference>
<evidence type="ECO:0000256" key="3">
    <source>
        <dbReference type="ARBA" id="ARBA00022692"/>
    </source>
</evidence>
<evidence type="ECO:0000256" key="1">
    <source>
        <dbReference type="ARBA" id="ARBA00004141"/>
    </source>
</evidence>
<feature type="transmembrane region" description="Helical" evidence="6">
    <location>
        <begin position="207"/>
        <end position="228"/>
    </location>
</feature>
<proteinExistence type="predicted"/>
<protein>
    <recommendedName>
        <fullName evidence="8">Sodium-dependent transporter</fullName>
    </recommendedName>
</protein>
<dbReference type="AlphaFoldDB" id="A0A383ENY3"/>
<keyword evidence="5 6" id="KW-0472">Membrane</keyword>
<feature type="transmembrane region" description="Helical" evidence="6">
    <location>
        <begin position="30"/>
        <end position="52"/>
    </location>
</feature>
<feature type="non-terminal residue" evidence="7">
    <location>
        <position position="230"/>
    </location>
</feature>
<feature type="transmembrane region" description="Helical" evidence="6">
    <location>
        <begin position="159"/>
        <end position="179"/>
    </location>
</feature>
<dbReference type="Pfam" id="PF00209">
    <property type="entry name" value="SNF"/>
    <property type="match status" value="2"/>
</dbReference>
<evidence type="ECO:0000256" key="2">
    <source>
        <dbReference type="ARBA" id="ARBA00022448"/>
    </source>
</evidence>
<dbReference type="PANTHER" id="PTHR42948:SF1">
    <property type="entry name" value="TRANSPORTER"/>
    <property type="match status" value="1"/>
</dbReference>
<accession>A0A383ENY3</accession>
<keyword evidence="4 6" id="KW-1133">Transmembrane helix</keyword>
<organism evidence="7">
    <name type="scientific">marine metagenome</name>
    <dbReference type="NCBI Taxonomy" id="408172"/>
    <lineage>
        <taxon>unclassified sequences</taxon>
        <taxon>metagenomes</taxon>
        <taxon>ecological metagenomes</taxon>
    </lineage>
</organism>
<gene>
    <name evidence="7" type="ORF">METZ01_LOCUS511148</name>
</gene>
<dbReference type="PANTHER" id="PTHR42948">
    <property type="entry name" value="TRANSPORTER"/>
    <property type="match status" value="1"/>
</dbReference>
<reference evidence="7" key="1">
    <citation type="submission" date="2018-05" db="EMBL/GenBank/DDBJ databases">
        <authorList>
            <person name="Lanie J.A."/>
            <person name="Ng W.-L."/>
            <person name="Kazmierczak K.M."/>
            <person name="Andrzejewski T.M."/>
            <person name="Davidsen T.M."/>
            <person name="Wayne K.J."/>
            <person name="Tettelin H."/>
            <person name="Glass J.I."/>
            <person name="Rusch D."/>
            <person name="Podicherti R."/>
            <person name="Tsui H.-C.T."/>
            <person name="Winkler M.E."/>
        </authorList>
    </citation>
    <scope>NUCLEOTIDE SEQUENCE</scope>
</reference>
<evidence type="ECO:0000256" key="5">
    <source>
        <dbReference type="ARBA" id="ARBA00023136"/>
    </source>
</evidence>
<evidence type="ECO:0000256" key="4">
    <source>
        <dbReference type="ARBA" id="ARBA00022989"/>
    </source>
</evidence>
<comment type="subcellular location">
    <subcellularLocation>
        <location evidence="1">Membrane</location>
        <topology evidence="1">Multi-pass membrane protein</topology>
    </subcellularLocation>
</comment>
<evidence type="ECO:0008006" key="8">
    <source>
        <dbReference type="Google" id="ProtNLM"/>
    </source>
</evidence>
<dbReference type="InterPro" id="IPR000175">
    <property type="entry name" value="Na/ntran_symport"/>
</dbReference>